<gene>
    <name evidence="5" type="ORF">GCM10017083_54780</name>
</gene>
<dbReference type="InterPro" id="IPR036388">
    <property type="entry name" value="WH-like_DNA-bd_sf"/>
</dbReference>
<dbReference type="Pfam" id="PF07702">
    <property type="entry name" value="UTRA"/>
    <property type="match status" value="1"/>
</dbReference>
<dbReference type="InterPro" id="IPR011663">
    <property type="entry name" value="UTRA"/>
</dbReference>
<dbReference type="SMART" id="SM00345">
    <property type="entry name" value="HTH_GNTR"/>
    <property type="match status" value="1"/>
</dbReference>
<dbReference type="Gene3D" id="1.10.10.10">
    <property type="entry name" value="Winged helix-like DNA-binding domain superfamily/Winged helix DNA-binding domain"/>
    <property type="match status" value="1"/>
</dbReference>
<dbReference type="PROSITE" id="PS50949">
    <property type="entry name" value="HTH_GNTR"/>
    <property type="match status" value="1"/>
</dbReference>
<dbReference type="PANTHER" id="PTHR44846">
    <property type="entry name" value="MANNOSYL-D-GLYCERATE TRANSPORT/METABOLISM SYSTEM REPRESSOR MNGR-RELATED"/>
    <property type="match status" value="1"/>
</dbReference>
<dbReference type="CDD" id="cd07377">
    <property type="entry name" value="WHTH_GntR"/>
    <property type="match status" value="1"/>
</dbReference>
<evidence type="ECO:0000313" key="6">
    <source>
        <dbReference type="Proteomes" id="UP000630353"/>
    </source>
</evidence>
<proteinExistence type="predicted"/>
<dbReference type="RefSeq" id="WP_229837540.1">
    <property type="nucleotide sequence ID" value="NZ_BMZS01000018.1"/>
</dbReference>
<dbReference type="InterPro" id="IPR000524">
    <property type="entry name" value="Tscrpt_reg_HTH_GntR"/>
</dbReference>
<keyword evidence="2" id="KW-0238">DNA-binding</keyword>
<dbReference type="PRINTS" id="PR00035">
    <property type="entry name" value="HTHGNTR"/>
</dbReference>
<dbReference type="PANTHER" id="PTHR44846:SF1">
    <property type="entry name" value="MANNOSYL-D-GLYCERATE TRANSPORT_METABOLISM SYSTEM REPRESSOR MNGR-RELATED"/>
    <property type="match status" value="1"/>
</dbReference>
<dbReference type="InterPro" id="IPR028978">
    <property type="entry name" value="Chorismate_lyase_/UTRA_dom_sf"/>
</dbReference>
<dbReference type="Proteomes" id="UP000630353">
    <property type="component" value="Unassembled WGS sequence"/>
</dbReference>
<evidence type="ECO:0000313" key="5">
    <source>
        <dbReference type="EMBL" id="GHD63891.1"/>
    </source>
</evidence>
<reference evidence="5" key="1">
    <citation type="journal article" date="2014" name="Int. J. Syst. Evol. Microbiol.">
        <title>Complete genome sequence of Corynebacterium casei LMG S-19264T (=DSM 44701T), isolated from a smear-ripened cheese.</title>
        <authorList>
            <consortium name="US DOE Joint Genome Institute (JGI-PGF)"/>
            <person name="Walter F."/>
            <person name="Albersmeier A."/>
            <person name="Kalinowski J."/>
            <person name="Ruckert C."/>
        </authorList>
    </citation>
    <scope>NUCLEOTIDE SEQUENCE</scope>
    <source>
        <strain evidence="5">KCTC 42651</strain>
    </source>
</reference>
<feature type="domain" description="HTH gntR-type" evidence="4">
    <location>
        <begin position="16"/>
        <end position="84"/>
    </location>
</feature>
<dbReference type="SMART" id="SM00866">
    <property type="entry name" value="UTRA"/>
    <property type="match status" value="1"/>
</dbReference>
<evidence type="ECO:0000256" key="3">
    <source>
        <dbReference type="ARBA" id="ARBA00023163"/>
    </source>
</evidence>
<comment type="caution">
    <text evidence="5">The sequence shown here is derived from an EMBL/GenBank/DDBJ whole genome shotgun (WGS) entry which is preliminary data.</text>
</comment>
<evidence type="ECO:0000256" key="1">
    <source>
        <dbReference type="ARBA" id="ARBA00023015"/>
    </source>
</evidence>
<dbReference type="Gene3D" id="3.40.1410.10">
    <property type="entry name" value="Chorismate lyase-like"/>
    <property type="match status" value="1"/>
</dbReference>
<dbReference type="SUPFAM" id="SSF64288">
    <property type="entry name" value="Chorismate lyase-like"/>
    <property type="match status" value="1"/>
</dbReference>
<protein>
    <submittedName>
        <fullName evidence="5">Transcriptional regulator</fullName>
    </submittedName>
</protein>
<keyword evidence="6" id="KW-1185">Reference proteome</keyword>
<sequence>MTAADLIDEPMRPGHGPLYRQVKQRIIRHLIDETWKPGDMLPSEPRLAESFGVSPGTVRRALDELVAENLLVRHQGKGTIVCRHDPERSLFHFFRMVDAAGDRPTPSSRVLACGRRRADRAEAARLGLPAGAPVVVIDRTRSAAGRPLLVERLVLPGRLFGPLAAVAPAELPNTLYTLYEERFGVTVYRAAEQLRAVTADARDAQLLEVATGTPLLEIDRLASNLDGMPVEWRLSRCRTDAYRYRVELV</sequence>
<organism evidence="5 6">
    <name type="scientific">Thalassobaculum fulvum</name>
    <dbReference type="NCBI Taxonomy" id="1633335"/>
    <lineage>
        <taxon>Bacteria</taxon>
        <taxon>Pseudomonadati</taxon>
        <taxon>Pseudomonadota</taxon>
        <taxon>Alphaproteobacteria</taxon>
        <taxon>Rhodospirillales</taxon>
        <taxon>Thalassobaculaceae</taxon>
        <taxon>Thalassobaculum</taxon>
    </lineage>
</organism>
<dbReference type="GO" id="GO:0003700">
    <property type="term" value="F:DNA-binding transcription factor activity"/>
    <property type="evidence" value="ECO:0007669"/>
    <property type="project" value="InterPro"/>
</dbReference>
<dbReference type="Pfam" id="PF00392">
    <property type="entry name" value="GntR"/>
    <property type="match status" value="1"/>
</dbReference>
<dbReference type="InterPro" id="IPR050679">
    <property type="entry name" value="Bact_HTH_transcr_reg"/>
</dbReference>
<keyword evidence="3" id="KW-0804">Transcription</keyword>
<dbReference type="SUPFAM" id="SSF46785">
    <property type="entry name" value="Winged helix' DNA-binding domain"/>
    <property type="match status" value="1"/>
</dbReference>
<dbReference type="EMBL" id="BMZS01000018">
    <property type="protein sequence ID" value="GHD63891.1"/>
    <property type="molecule type" value="Genomic_DNA"/>
</dbReference>
<dbReference type="GO" id="GO:0003677">
    <property type="term" value="F:DNA binding"/>
    <property type="evidence" value="ECO:0007669"/>
    <property type="project" value="UniProtKB-KW"/>
</dbReference>
<reference evidence="5" key="2">
    <citation type="submission" date="2020-09" db="EMBL/GenBank/DDBJ databases">
        <authorList>
            <person name="Sun Q."/>
            <person name="Kim S."/>
        </authorList>
    </citation>
    <scope>NUCLEOTIDE SEQUENCE</scope>
    <source>
        <strain evidence="5">KCTC 42651</strain>
    </source>
</reference>
<keyword evidence="1" id="KW-0805">Transcription regulation</keyword>
<dbReference type="InterPro" id="IPR036390">
    <property type="entry name" value="WH_DNA-bd_sf"/>
</dbReference>
<name>A0A919CU24_9PROT</name>
<evidence type="ECO:0000259" key="4">
    <source>
        <dbReference type="PROSITE" id="PS50949"/>
    </source>
</evidence>
<dbReference type="GO" id="GO:0045892">
    <property type="term" value="P:negative regulation of DNA-templated transcription"/>
    <property type="evidence" value="ECO:0007669"/>
    <property type="project" value="TreeGrafter"/>
</dbReference>
<dbReference type="AlphaFoldDB" id="A0A919CU24"/>
<accession>A0A919CU24</accession>
<evidence type="ECO:0000256" key="2">
    <source>
        <dbReference type="ARBA" id="ARBA00023125"/>
    </source>
</evidence>